<proteinExistence type="predicted"/>
<reference evidence="2 3" key="1">
    <citation type="submission" date="2017-01" db="EMBL/GenBank/DDBJ databases">
        <title>Complete genome of Tateyamaria omphalii DOK1-4 isolated from seawater in Dokdo.</title>
        <authorList>
            <person name="Kim J.H."/>
            <person name="Chi W.-J."/>
        </authorList>
    </citation>
    <scope>NUCLEOTIDE SEQUENCE [LARGE SCALE GENOMIC DNA]</scope>
    <source>
        <strain evidence="2 3">DOK1-4</strain>
    </source>
</reference>
<evidence type="ECO:0000313" key="2">
    <source>
        <dbReference type="EMBL" id="APX12201.1"/>
    </source>
</evidence>
<sequence length="179" mass="19064">MEFTTNPSGQSAKIIALFSETFAASEGAAEGALIGKLVSDMYATLDNSDKQVVCAWGDAALIGSIIFTRMTYAHDDRTVFILSPVAVAPDHQGKGIGQTLLRHGLDVLRAAHVDVVLTYGDPNYYGKVGFRQITEDTAAAPVPLSYPHGWLGQSLTDAPLDPLVGPSRCVPALSDPAYW</sequence>
<evidence type="ECO:0000313" key="3">
    <source>
        <dbReference type="Proteomes" id="UP000186336"/>
    </source>
</evidence>
<dbReference type="GO" id="GO:0016747">
    <property type="term" value="F:acyltransferase activity, transferring groups other than amino-acyl groups"/>
    <property type="evidence" value="ECO:0007669"/>
    <property type="project" value="InterPro"/>
</dbReference>
<dbReference type="AlphaFoldDB" id="A0A1P8MW13"/>
<keyword evidence="2" id="KW-0808">Transferase</keyword>
<feature type="domain" description="N-acetyltransferase" evidence="1">
    <location>
        <begin position="1"/>
        <end position="156"/>
    </location>
</feature>
<protein>
    <submittedName>
        <fullName evidence="2">GNAT family N-acetyltransferase</fullName>
    </submittedName>
</protein>
<dbReference type="Proteomes" id="UP000186336">
    <property type="component" value="Chromosome"/>
</dbReference>
<evidence type="ECO:0000259" key="1">
    <source>
        <dbReference type="PROSITE" id="PS51186"/>
    </source>
</evidence>
<dbReference type="InterPro" id="IPR000182">
    <property type="entry name" value="GNAT_dom"/>
</dbReference>
<name>A0A1P8MW13_9RHOB</name>
<organism evidence="2 3">
    <name type="scientific">Tateyamaria omphalii</name>
    <dbReference type="NCBI Taxonomy" id="299262"/>
    <lineage>
        <taxon>Bacteria</taxon>
        <taxon>Pseudomonadati</taxon>
        <taxon>Pseudomonadota</taxon>
        <taxon>Alphaproteobacteria</taxon>
        <taxon>Rhodobacterales</taxon>
        <taxon>Roseobacteraceae</taxon>
        <taxon>Tateyamaria</taxon>
    </lineage>
</organism>
<dbReference type="OrthoDB" id="9797178at2"/>
<dbReference type="EMBL" id="CP019312">
    <property type="protein sequence ID" value="APX12201.1"/>
    <property type="molecule type" value="Genomic_DNA"/>
</dbReference>
<dbReference type="SUPFAM" id="SSF55729">
    <property type="entry name" value="Acyl-CoA N-acyltransferases (Nat)"/>
    <property type="match status" value="1"/>
</dbReference>
<dbReference type="RefSeq" id="WP_076628320.1">
    <property type="nucleotide sequence ID" value="NZ_CP019312.1"/>
</dbReference>
<accession>A0A1P8MW13</accession>
<dbReference type="InterPro" id="IPR016181">
    <property type="entry name" value="Acyl_CoA_acyltransferase"/>
</dbReference>
<dbReference type="KEGG" id="tom:BWR18_11305"/>
<dbReference type="PROSITE" id="PS51186">
    <property type="entry name" value="GNAT"/>
    <property type="match status" value="1"/>
</dbReference>
<dbReference type="Gene3D" id="3.40.630.30">
    <property type="match status" value="1"/>
</dbReference>
<keyword evidence="3" id="KW-1185">Reference proteome</keyword>
<dbReference type="CDD" id="cd04301">
    <property type="entry name" value="NAT_SF"/>
    <property type="match status" value="1"/>
</dbReference>
<gene>
    <name evidence="2" type="ORF">BWR18_11305</name>
</gene>
<dbReference type="STRING" id="299262.BWR18_11305"/>
<dbReference type="Pfam" id="PF00583">
    <property type="entry name" value="Acetyltransf_1"/>
    <property type="match status" value="1"/>
</dbReference>